<protein>
    <submittedName>
        <fullName evidence="1">Uncharacterized protein</fullName>
    </submittedName>
</protein>
<keyword evidence="2" id="KW-1185">Reference proteome</keyword>
<name>A0AAV1S116_9ROSI</name>
<reference evidence="1 2" key="1">
    <citation type="submission" date="2024-01" db="EMBL/GenBank/DDBJ databases">
        <authorList>
            <person name="Waweru B."/>
        </authorList>
    </citation>
    <scope>NUCLEOTIDE SEQUENCE [LARGE SCALE GENOMIC DNA]</scope>
</reference>
<dbReference type="Proteomes" id="UP001314170">
    <property type="component" value="Unassembled WGS sequence"/>
</dbReference>
<accession>A0AAV1S116</accession>
<comment type="caution">
    <text evidence="1">The sequence shown here is derived from an EMBL/GenBank/DDBJ whole genome shotgun (WGS) entry which is preliminary data.</text>
</comment>
<sequence>MSLSVAIGINVTKDYGWLEDTRKIGDKSGDDKVMLVVLLIEVKDDYGWSEDVEKSVIRVVVTKEMLVVSMVEVKDVFKLCWSSSLNFKK</sequence>
<dbReference type="EMBL" id="CAWUPB010001161">
    <property type="protein sequence ID" value="CAK7344345.1"/>
    <property type="molecule type" value="Genomic_DNA"/>
</dbReference>
<evidence type="ECO:0000313" key="1">
    <source>
        <dbReference type="EMBL" id="CAK7344345.1"/>
    </source>
</evidence>
<evidence type="ECO:0000313" key="2">
    <source>
        <dbReference type="Proteomes" id="UP001314170"/>
    </source>
</evidence>
<organism evidence="1 2">
    <name type="scientific">Dovyalis caffra</name>
    <dbReference type="NCBI Taxonomy" id="77055"/>
    <lineage>
        <taxon>Eukaryota</taxon>
        <taxon>Viridiplantae</taxon>
        <taxon>Streptophyta</taxon>
        <taxon>Embryophyta</taxon>
        <taxon>Tracheophyta</taxon>
        <taxon>Spermatophyta</taxon>
        <taxon>Magnoliopsida</taxon>
        <taxon>eudicotyledons</taxon>
        <taxon>Gunneridae</taxon>
        <taxon>Pentapetalae</taxon>
        <taxon>rosids</taxon>
        <taxon>fabids</taxon>
        <taxon>Malpighiales</taxon>
        <taxon>Salicaceae</taxon>
        <taxon>Flacourtieae</taxon>
        <taxon>Dovyalis</taxon>
    </lineage>
</organism>
<dbReference type="AlphaFoldDB" id="A0AAV1S116"/>
<proteinExistence type="predicted"/>
<gene>
    <name evidence="1" type="ORF">DCAF_LOCUS17745</name>
</gene>